<organism evidence="1 2">
    <name type="scientific">Peptoniphilus koenoeneniae</name>
    <dbReference type="NCBI Taxonomy" id="507751"/>
    <lineage>
        <taxon>Bacteria</taxon>
        <taxon>Bacillati</taxon>
        <taxon>Bacillota</taxon>
        <taxon>Tissierellia</taxon>
        <taxon>Tissierellales</taxon>
        <taxon>Peptoniphilaceae</taxon>
        <taxon>Peptoniphilus</taxon>
    </lineage>
</organism>
<comment type="caution">
    <text evidence="1">The sequence shown here is derived from an EMBL/GenBank/DDBJ whole genome shotgun (WGS) entry which is preliminary data.</text>
</comment>
<evidence type="ECO:0000313" key="2">
    <source>
        <dbReference type="Proteomes" id="UP001236559"/>
    </source>
</evidence>
<proteinExistence type="predicted"/>
<keyword evidence="2" id="KW-1185">Reference proteome</keyword>
<gene>
    <name evidence="1" type="ORF">J2S72_001065</name>
</gene>
<sequence>MVTWIIGIILLIVVVFAIKHVKKTKGCDCGCGCGCDKGSCSMKDDK</sequence>
<name>A0ABU0AUV3_9FIRM</name>
<dbReference type="EMBL" id="JAUSTN010000005">
    <property type="protein sequence ID" value="MDQ0275041.1"/>
    <property type="molecule type" value="Genomic_DNA"/>
</dbReference>
<evidence type="ECO:0008006" key="3">
    <source>
        <dbReference type="Google" id="ProtNLM"/>
    </source>
</evidence>
<reference evidence="1 2" key="1">
    <citation type="submission" date="2023-07" db="EMBL/GenBank/DDBJ databases">
        <title>Genomic Encyclopedia of Type Strains, Phase IV (KMG-IV): sequencing the most valuable type-strain genomes for metagenomic binning, comparative biology and taxonomic classification.</title>
        <authorList>
            <person name="Goeker M."/>
        </authorList>
    </citation>
    <scope>NUCLEOTIDE SEQUENCE [LARGE SCALE GENOMIC DNA]</scope>
    <source>
        <strain evidence="1 2">DSM 22616</strain>
    </source>
</reference>
<accession>A0ABU0AUV3</accession>
<dbReference type="RefSeq" id="WP_023056012.1">
    <property type="nucleotide sequence ID" value="NZ_JAUSTN010000005.1"/>
</dbReference>
<evidence type="ECO:0000313" key="1">
    <source>
        <dbReference type="EMBL" id="MDQ0275041.1"/>
    </source>
</evidence>
<dbReference type="Proteomes" id="UP001236559">
    <property type="component" value="Unassembled WGS sequence"/>
</dbReference>
<protein>
    <recommendedName>
        <fullName evidence="3">Virus attachment protein p12 family protein</fullName>
    </recommendedName>
</protein>